<name>A0A7D3XV34_9BACT</name>
<keyword evidence="10" id="KW-1185">Reference proteome</keyword>
<dbReference type="HAMAP" id="MF_01521">
    <property type="entry name" value="MntP_pump"/>
    <property type="match status" value="1"/>
</dbReference>
<evidence type="ECO:0000256" key="6">
    <source>
        <dbReference type="ARBA" id="ARBA00023136"/>
    </source>
</evidence>
<feature type="transmembrane region" description="Helical" evidence="8">
    <location>
        <begin position="39"/>
        <end position="58"/>
    </location>
</feature>
<gene>
    <name evidence="8" type="primary">mntP</name>
    <name evidence="9" type="ORF">FHG85_04700</name>
</gene>
<dbReference type="PANTHER" id="PTHR35529:SF1">
    <property type="entry name" value="MANGANESE EFFLUX PUMP MNTP-RELATED"/>
    <property type="match status" value="1"/>
</dbReference>
<keyword evidence="4 8" id="KW-1133">Transmembrane helix</keyword>
<protein>
    <recommendedName>
        <fullName evidence="8">Putative manganese efflux pump MntP</fullName>
    </recommendedName>
</protein>
<comment type="subcellular location">
    <subcellularLocation>
        <location evidence="8">Cell membrane</location>
        <topology evidence="8">Multi-pass membrane protein</topology>
    </subcellularLocation>
</comment>
<evidence type="ECO:0000256" key="8">
    <source>
        <dbReference type="HAMAP-Rule" id="MF_01521"/>
    </source>
</evidence>
<keyword evidence="2 8" id="KW-1003">Cell membrane</keyword>
<feature type="transmembrane region" description="Helical" evidence="8">
    <location>
        <begin position="132"/>
        <end position="152"/>
    </location>
</feature>
<reference evidence="9 10" key="1">
    <citation type="submission" date="2019-07" db="EMBL/GenBank/DDBJ databases">
        <title>Thalassofilum flectens gen. nov., sp. nov., a novel moderate thermophilic anaerobe from a shallow sea hot spring in Kunashir Island (Russia), representing a new family in the order Bacteroidales, and proposal of Thalassofilacea fam. nov.</title>
        <authorList>
            <person name="Kochetkova T.V."/>
            <person name="Podosokorskaya O.A."/>
            <person name="Novikov A."/>
            <person name="Elcheninov A.G."/>
            <person name="Toshchakov S.V."/>
            <person name="Kublanov I.V."/>
        </authorList>
    </citation>
    <scope>NUCLEOTIDE SEQUENCE [LARGE SCALE GENOMIC DNA]</scope>
    <source>
        <strain evidence="9 10">38-H</strain>
    </source>
</reference>
<evidence type="ECO:0000256" key="7">
    <source>
        <dbReference type="ARBA" id="ARBA00023211"/>
    </source>
</evidence>
<dbReference type="RefSeq" id="WP_173073467.1">
    <property type="nucleotide sequence ID" value="NZ_CP041345.1"/>
</dbReference>
<dbReference type="InterPro" id="IPR022929">
    <property type="entry name" value="Put_MntP"/>
</dbReference>
<dbReference type="KEGG" id="ttz:FHG85_04700"/>
<sequence length="185" mass="20242">MSVFTLILLAVGLSFDTFAVSVSCGIARKKIVFWEAFRIASVFAFFQASMPLIGWALGFSIKHYIEPVDHWIALALLTIIGVKMIAEAFEKHEEKKNFNPLDLKIMITLAIATSIDALAVGISFVALDVNILFAYFIIGFITFLVAMLGMLFGKNIGGIIGKRMEIIGGLILIGIGVKIAIEHTM</sequence>
<dbReference type="Pfam" id="PF02659">
    <property type="entry name" value="Mntp"/>
    <property type="match status" value="1"/>
</dbReference>
<dbReference type="GO" id="GO:0005384">
    <property type="term" value="F:manganese ion transmembrane transporter activity"/>
    <property type="evidence" value="ECO:0007669"/>
    <property type="project" value="UniProtKB-UniRule"/>
</dbReference>
<keyword evidence="5 8" id="KW-0406">Ion transport</keyword>
<dbReference type="EMBL" id="CP041345">
    <property type="protein sequence ID" value="QKG79588.1"/>
    <property type="molecule type" value="Genomic_DNA"/>
</dbReference>
<keyword evidence="1 8" id="KW-0813">Transport</keyword>
<accession>A0A7D3XV34</accession>
<evidence type="ECO:0000256" key="2">
    <source>
        <dbReference type="ARBA" id="ARBA00022475"/>
    </source>
</evidence>
<evidence type="ECO:0000313" key="10">
    <source>
        <dbReference type="Proteomes" id="UP000500961"/>
    </source>
</evidence>
<evidence type="ECO:0000256" key="5">
    <source>
        <dbReference type="ARBA" id="ARBA00023065"/>
    </source>
</evidence>
<keyword evidence="6 8" id="KW-0472">Membrane</keyword>
<evidence type="ECO:0000313" key="9">
    <source>
        <dbReference type="EMBL" id="QKG79588.1"/>
    </source>
</evidence>
<evidence type="ECO:0000256" key="4">
    <source>
        <dbReference type="ARBA" id="ARBA00022989"/>
    </source>
</evidence>
<feature type="transmembrane region" description="Helical" evidence="8">
    <location>
        <begin position="164"/>
        <end position="181"/>
    </location>
</feature>
<feature type="transmembrane region" description="Helical" evidence="8">
    <location>
        <begin position="6"/>
        <end position="27"/>
    </location>
</feature>
<evidence type="ECO:0000256" key="3">
    <source>
        <dbReference type="ARBA" id="ARBA00022692"/>
    </source>
</evidence>
<feature type="transmembrane region" description="Helical" evidence="8">
    <location>
        <begin position="70"/>
        <end position="89"/>
    </location>
</feature>
<comment type="function">
    <text evidence="8">Probably functions as a manganese efflux pump.</text>
</comment>
<dbReference type="GO" id="GO:0005886">
    <property type="term" value="C:plasma membrane"/>
    <property type="evidence" value="ECO:0007669"/>
    <property type="project" value="UniProtKB-SubCell"/>
</dbReference>
<dbReference type="PANTHER" id="PTHR35529">
    <property type="entry name" value="MANGANESE EFFLUX PUMP MNTP-RELATED"/>
    <property type="match status" value="1"/>
</dbReference>
<proteinExistence type="inferred from homology"/>
<keyword evidence="3 8" id="KW-0812">Transmembrane</keyword>
<comment type="similarity">
    <text evidence="8">Belongs to the MntP (TC 9.B.29) family.</text>
</comment>
<feature type="transmembrane region" description="Helical" evidence="8">
    <location>
        <begin position="101"/>
        <end position="126"/>
    </location>
</feature>
<dbReference type="Proteomes" id="UP000500961">
    <property type="component" value="Chromosome"/>
</dbReference>
<dbReference type="AlphaFoldDB" id="A0A7D3XV34"/>
<keyword evidence="7 8" id="KW-0464">Manganese</keyword>
<organism evidence="9 10">
    <name type="scientific">Tenuifilum thalassicum</name>
    <dbReference type="NCBI Taxonomy" id="2590900"/>
    <lineage>
        <taxon>Bacteria</taxon>
        <taxon>Pseudomonadati</taxon>
        <taxon>Bacteroidota</taxon>
        <taxon>Bacteroidia</taxon>
        <taxon>Bacteroidales</taxon>
        <taxon>Tenuifilaceae</taxon>
        <taxon>Tenuifilum</taxon>
    </lineage>
</organism>
<dbReference type="InterPro" id="IPR003810">
    <property type="entry name" value="Mntp/YtaF"/>
</dbReference>
<evidence type="ECO:0000256" key="1">
    <source>
        <dbReference type="ARBA" id="ARBA00022448"/>
    </source>
</evidence>